<accession>A0A031LKH2</accession>
<dbReference type="EMBL" id="JFZT01000047">
    <property type="protein sequence ID" value="EZQ03838.1"/>
    <property type="molecule type" value="Genomic_DNA"/>
</dbReference>
<feature type="transmembrane region" description="Helical" evidence="1">
    <location>
        <begin position="120"/>
        <end position="141"/>
    </location>
</feature>
<evidence type="ECO:0000313" key="2">
    <source>
        <dbReference type="EMBL" id="EZQ03838.1"/>
    </source>
</evidence>
<evidence type="ECO:0008006" key="4">
    <source>
        <dbReference type="Google" id="ProtNLM"/>
    </source>
</evidence>
<gene>
    <name evidence="2" type="ORF">CM19_08960</name>
</gene>
<evidence type="ECO:0000256" key="1">
    <source>
        <dbReference type="SAM" id="Phobius"/>
    </source>
</evidence>
<proteinExistence type="predicted"/>
<name>A0A031LKH2_9CREN</name>
<dbReference type="STRING" id="1160895.CM19_08960"/>
<feature type="transmembrane region" description="Helical" evidence="1">
    <location>
        <begin position="6"/>
        <end position="27"/>
    </location>
</feature>
<protein>
    <recommendedName>
        <fullName evidence="4">DUF106 domain-containing protein</fullName>
    </recommendedName>
</protein>
<sequence length="147" mass="17343">MQIDIFLIILISFLSNMLIFLVYKAFLGKKIESILVKLREYDERLNKISSSKRRERIYNKVSKQIKSYNSSLYFYSMLQSILLIVIYMIDLYIVISHFQVNLYLPFEIPILTLTKNGQHLLLGSTLILFILSFVLFTPLSLRRPKVI</sequence>
<keyword evidence="3" id="KW-1185">Reference proteome</keyword>
<dbReference type="AlphaFoldDB" id="A0A031LKH2"/>
<keyword evidence="1" id="KW-0812">Transmembrane</keyword>
<organism evidence="2 3">
    <name type="scientific">Candidatus Acidianus copahuensis</name>
    <dbReference type="NCBI Taxonomy" id="1160895"/>
    <lineage>
        <taxon>Archaea</taxon>
        <taxon>Thermoproteota</taxon>
        <taxon>Thermoprotei</taxon>
        <taxon>Sulfolobales</taxon>
        <taxon>Sulfolobaceae</taxon>
        <taxon>Acidianus</taxon>
    </lineage>
</organism>
<dbReference type="Proteomes" id="UP000024332">
    <property type="component" value="Unassembled WGS sequence"/>
</dbReference>
<comment type="caution">
    <text evidence="2">The sequence shown here is derived from an EMBL/GenBank/DDBJ whole genome shotgun (WGS) entry which is preliminary data.</text>
</comment>
<feature type="transmembrane region" description="Helical" evidence="1">
    <location>
        <begin position="72"/>
        <end position="100"/>
    </location>
</feature>
<evidence type="ECO:0000313" key="3">
    <source>
        <dbReference type="Proteomes" id="UP000024332"/>
    </source>
</evidence>
<reference evidence="2 3" key="1">
    <citation type="submission" date="2014-03" db="EMBL/GenBank/DDBJ databases">
        <title>Draft genome sequence of the novel thermoacidophilic archaea Acidianus copahuensis ALE1 strain, isolated from Copahue volcanic area in Neuquen Argentina.</title>
        <authorList>
            <person name="Urbieta M.S."/>
            <person name="Rascovan N."/>
            <person name="Castro C."/>
            <person name="Revale S."/>
            <person name="Giaveno M.A."/>
            <person name="Vazquez M.P."/>
            <person name="Donati E.R."/>
        </authorList>
    </citation>
    <scope>NUCLEOTIDE SEQUENCE [LARGE SCALE GENOMIC DNA]</scope>
    <source>
        <strain evidence="2 3">ALE1</strain>
    </source>
</reference>
<keyword evidence="1" id="KW-0472">Membrane</keyword>
<keyword evidence="1" id="KW-1133">Transmembrane helix</keyword>